<keyword evidence="1" id="KW-0812">Transmembrane</keyword>
<feature type="transmembrane region" description="Helical" evidence="1">
    <location>
        <begin position="106"/>
        <end position="127"/>
    </location>
</feature>
<dbReference type="EMBL" id="JBHULC010000038">
    <property type="protein sequence ID" value="MFD2523350.1"/>
    <property type="molecule type" value="Genomic_DNA"/>
</dbReference>
<accession>A0ABW5JCQ0</accession>
<sequence>MKKFRTVQILLIFAGIIGIGVGGAQLFIPVVFESSASINLGNNSSLLSEIRAAGGTLLIAGIIIMAGAFIPQITYSSVALSALFYLSYGVSRMLSMSIDGMPSESLVMATVAEIIVGVFSLWVFAGLQKEKVY</sequence>
<dbReference type="Proteomes" id="UP001597510">
    <property type="component" value="Unassembled WGS sequence"/>
</dbReference>
<keyword evidence="1" id="KW-0472">Membrane</keyword>
<evidence type="ECO:0000313" key="2">
    <source>
        <dbReference type="EMBL" id="MFD2523350.1"/>
    </source>
</evidence>
<reference evidence="3" key="1">
    <citation type="journal article" date="2019" name="Int. J. Syst. Evol. Microbiol.">
        <title>The Global Catalogue of Microorganisms (GCM) 10K type strain sequencing project: providing services to taxonomists for standard genome sequencing and annotation.</title>
        <authorList>
            <consortium name="The Broad Institute Genomics Platform"/>
            <consortium name="The Broad Institute Genome Sequencing Center for Infectious Disease"/>
            <person name="Wu L."/>
            <person name="Ma J."/>
        </authorList>
    </citation>
    <scope>NUCLEOTIDE SEQUENCE [LARGE SCALE GENOMIC DNA]</scope>
    <source>
        <strain evidence="3">KCTC 52344</strain>
    </source>
</reference>
<proteinExistence type="predicted"/>
<gene>
    <name evidence="2" type="ORF">ACFSR2_20805</name>
</gene>
<dbReference type="InterPro" id="IPR025597">
    <property type="entry name" value="DUF4345"/>
</dbReference>
<feature type="transmembrane region" description="Helical" evidence="1">
    <location>
        <begin position="52"/>
        <end position="70"/>
    </location>
</feature>
<evidence type="ECO:0000313" key="3">
    <source>
        <dbReference type="Proteomes" id="UP001597510"/>
    </source>
</evidence>
<organism evidence="2 3">
    <name type="scientific">Emticicia soli</name>
    <dbReference type="NCBI Taxonomy" id="2027878"/>
    <lineage>
        <taxon>Bacteria</taxon>
        <taxon>Pseudomonadati</taxon>
        <taxon>Bacteroidota</taxon>
        <taxon>Cytophagia</taxon>
        <taxon>Cytophagales</taxon>
        <taxon>Leadbetterellaceae</taxon>
        <taxon>Emticicia</taxon>
    </lineage>
</organism>
<evidence type="ECO:0000256" key="1">
    <source>
        <dbReference type="SAM" id="Phobius"/>
    </source>
</evidence>
<protein>
    <submittedName>
        <fullName evidence="2">DUF4345 domain-containing protein</fullName>
    </submittedName>
</protein>
<comment type="caution">
    <text evidence="2">The sequence shown here is derived from an EMBL/GenBank/DDBJ whole genome shotgun (WGS) entry which is preliminary data.</text>
</comment>
<dbReference type="Pfam" id="PF14248">
    <property type="entry name" value="DUF4345"/>
    <property type="match status" value="1"/>
</dbReference>
<feature type="transmembrane region" description="Helical" evidence="1">
    <location>
        <begin position="9"/>
        <end position="32"/>
    </location>
</feature>
<name>A0ABW5JCQ0_9BACT</name>
<feature type="transmembrane region" description="Helical" evidence="1">
    <location>
        <begin position="77"/>
        <end position="94"/>
    </location>
</feature>
<keyword evidence="1" id="KW-1133">Transmembrane helix</keyword>
<keyword evidence="3" id="KW-1185">Reference proteome</keyword>
<dbReference type="RefSeq" id="WP_340233032.1">
    <property type="nucleotide sequence ID" value="NZ_JBBEWC010000001.1"/>
</dbReference>